<dbReference type="GO" id="GO:0006353">
    <property type="term" value="P:DNA-templated transcription termination"/>
    <property type="evidence" value="ECO:0007669"/>
    <property type="project" value="InterPro"/>
</dbReference>
<dbReference type="EMBL" id="MN740984">
    <property type="protein sequence ID" value="QHU21183.1"/>
    <property type="molecule type" value="Genomic_DNA"/>
</dbReference>
<feature type="domain" description="Rho termination factor-like N-terminal" evidence="2">
    <location>
        <begin position="65"/>
        <end position="90"/>
    </location>
</feature>
<proteinExistence type="predicted"/>
<evidence type="ECO:0000313" key="3">
    <source>
        <dbReference type="EMBL" id="QHU21183.1"/>
    </source>
</evidence>
<name>A0A6C0KVA5_9ZZZZ</name>
<protein>
    <recommendedName>
        <fullName evidence="2">Rho termination factor-like N-terminal domain-containing protein</fullName>
    </recommendedName>
</protein>
<dbReference type="Pfam" id="PF07498">
    <property type="entry name" value="Rho_N"/>
    <property type="match status" value="1"/>
</dbReference>
<dbReference type="AlphaFoldDB" id="A0A6C0KVA5"/>
<accession>A0A6C0KVA5</accession>
<organism evidence="3">
    <name type="scientific">viral metagenome</name>
    <dbReference type="NCBI Taxonomy" id="1070528"/>
    <lineage>
        <taxon>unclassified sequences</taxon>
        <taxon>metagenomes</taxon>
        <taxon>organismal metagenomes</taxon>
    </lineage>
</organism>
<feature type="region of interest" description="Disordered" evidence="1">
    <location>
        <begin position="1"/>
        <end position="33"/>
    </location>
</feature>
<sequence>MAKPDMNYDNLGYGNGNQPSNEEREAEEEAKEKAYQNALLTNGRDQSYGGFSGGTKTRKNYDKCTVAELKSKASDKKIKGYSKMTKQELINVLRGKR</sequence>
<evidence type="ECO:0000259" key="2">
    <source>
        <dbReference type="Pfam" id="PF07498"/>
    </source>
</evidence>
<evidence type="ECO:0000256" key="1">
    <source>
        <dbReference type="SAM" id="MobiDB-lite"/>
    </source>
</evidence>
<dbReference type="InterPro" id="IPR011112">
    <property type="entry name" value="Rho-like_N"/>
</dbReference>
<reference evidence="3" key="1">
    <citation type="journal article" date="2020" name="Nature">
        <title>Giant virus diversity and host interactions through global metagenomics.</title>
        <authorList>
            <person name="Schulz F."/>
            <person name="Roux S."/>
            <person name="Paez-Espino D."/>
            <person name="Jungbluth S."/>
            <person name="Walsh D.A."/>
            <person name="Denef V.J."/>
            <person name="McMahon K.D."/>
            <person name="Konstantinidis K.T."/>
            <person name="Eloe-Fadrosh E.A."/>
            <person name="Kyrpides N.C."/>
            <person name="Woyke T."/>
        </authorList>
    </citation>
    <scope>NUCLEOTIDE SEQUENCE</scope>
    <source>
        <strain evidence="3">GVMAG-S-3300013094-100</strain>
    </source>
</reference>